<feature type="signal peptide" evidence="1">
    <location>
        <begin position="1"/>
        <end position="23"/>
    </location>
</feature>
<dbReference type="SUPFAM" id="SSF56935">
    <property type="entry name" value="Porins"/>
    <property type="match status" value="1"/>
</dbReference>
<comment type="caution">
    <text evidence="3">The sequence shown here is derived from an EMBL/GenBank/DDBJ whole genome shotgun (WGS) entry which is preliminary data.</text>
</comment>
<proteinExistence type="predicted"/>
<dbReference type="eggNOG" id="COG1629">
    <property type="taxonomic scope" value="Bacteria"/>
</dbReference>
<dbReference type="STRING" id="28128.HMPREF3226_00523"/>
<feature type="domain" description="Outer membrane protein beta-barrel" evidence="2">
    <location>
        <begin position="371"/>
        <end position="751"/>
    </location>
</feature>
<dbReference type="InterPro" id="IPR008969">
    <property type="entry name" value="CarboxyPept-like_regulatory"/>
</dbReference>
<accession>A0A133QJC6</accession>
<evidence type="ECO:0000259" key="2">
    <source>
        <dbReference type="Pfam" id="PF14905"/>
    </source>
</evidence>
<evidence type="ECO:0000256" key="1">
    <source>
        <dbReference type="SAM" id="SignalP"/>
    </source>
</evidence>
<evidence type="ECO:0000313" key="4">
    <source>
        <dbReference type="Proteomes" id="UP000070533"/>
    </source>
</evidence>
<organism evidence="3 4">
    <name type="scientific">Prevotella corporis</name>
    <dbReference type="NCBI Taxonomy" id="28128"/>
    <lineage>
        <taxon>Bacteria</taxon>
        <taxon>Pseudomonadati</taxon>
        <taxon>Bacteroidota</taxon>
        <taxon>Bacteroidia</taxon>
        <taxon>Bacteroidales</taxon>
        <taxon>Prevotellaceae</taxon>
        <taxon>Prevotella</taxon>
    </lineage>
</organism>
<dbReference type="EMBL" id="LRQG01000021">
    <property type="protein sequence ID" value="KXA42989.1"/>
    <property type="molecule type" value="Genomic_DNA"/>
</dbReference>
<reference evidence="4" key="1">
    <citation type="submission" date="2016-01" db="EMBL/GenBank/DDBJ databases">
        <authorList>
            <person name="Mitreva M."/>
            <person name="Pepin K.H."/>
            <person name="Mihindukulasuriya K.A."/>
            <person name="Fulton R."/>
            <person name="Fronick C."/>
            <person name="O'Laughlin M."/>
            <person name="Miner T."/>
            <person name="Herter B."/>
            <person name="Rosa B.A."/>
            <person name="Cordes M."/>
            <person name="Tomlinson C."/>
            <person name="Wollam A."/>
            <person name="Palsikar V.B."/>
            <person name="Mardis E.R."/>
            <person name="Wilson R.K."/>
        </authorList>
    </citation>
    <scope>NUCLEOTIDE SEQUENCE [LARGE SCALE GENOMIC DNA]</scope>
    <source>
        <strain evidence="4">MJR7716</strain>
    </source>
</reference>
<gene>
    <name evidence="3" type="ORF">HMPREF3226_00523</name>
</gene>
<feature type="chain" id="PRO_5007458784" description="Outer membrane protein beta-barrel domain-containing protein" evidence="1">
    <location>
        <begin position="24"/>
        <end position="773"/>
    </location>
</feature>
<evidence type="ECO:0000313" key="3">
    <source>
        <dbReference type="EMBL" id="KXA42989.1"/>
    </source>
</evidence>
<dbReference type="PATRIC" id="fig|28128.5.peg.524"/>
<dbReference type="Pfam" id="PF14905">
    <property type="entry name" value="OMP_b-brl_3"/>
    <property type="match status" value="1"/>
</dbReference>
<protein>
    <recommendedName>
        <fullName evidence="2">Outer membrane protein beta-barrel domain-containing protein</fullName>
    </recommendedName>
</protein>
<dbReference type="InterPro" id="IPR041700">
    <property type="entry name" value="OMP_b-brl_3"/>
</dbReference>
<dbReference type="Pfam" id="PF13715">
    <property type="entry name" value="CarbopepD_reg_2"/>
    <property type="match status" value="1"/>
</dbReference>
<dbReference type="Proteomes" id="UP000070533">
    <property type="component" value="Unassembled WGS sequence"/>
</dbReference>
<name>A0A133QJC6_9BACT</name>
<sequence length="773" mass="87812">MKKMKKCILSLWLCCMAFVQGQAQQITGKVMDENNSPMEFVNVVLLTAEDSTFVKGAVTKADGSFVIDTECKGGILRASFVGYQTAFKTCSGANVGIIQMQLEARMMDEVVVKGRLPQYKMTGEGMMTTVANTTLSKLGTADDVLAHVPGLIKKSGAYEVFGKGSPIFYINGRLMRDKTELDRLKAEDILSIEVIRNPGVKYNATVTAVVKIKTRRRAGEGFGFDLRSSYYQSENIDLIEQANFNYRHKGLDVFGSFYYSNIKGFYKGITTTDVAADTLWHQQFSQNYQYKNLSYTPTIGSNFQLNDSNSIGFRYQLSLSPNKNYWTPLIFDITANGEFYDHLTNNVDYCYIYKPSHNLNLYYNGKFGKVNLNLNVDYMRNGQEENAVYNEKSTTHQDRTVTSLNSVRNSLGAFKLDVSFPLLGGELSVGAEGSKTNRTDTYYNAEGYVPSANSELRERHWANFFQYSRMTPIGQLMAGLRYEHVKFDYFKDGAHMDEQSRSFGNLFPQLSLATQLGKVQLLLAYAGKTVRPNYSQLSTNVTYGNRFLLQTGNPYLKHEYVHNLSLSGMWKILQFSIDYTDYRNAILYWAEQKEDNPSISIVTHRNIPTLKNLALSLVVAPKIGIWSPQLSVALMKQWLTFDTKTNHYTMNKPYFQLSFDNTFNFGHGWVATAGMWLRTKGDMENSYFPNNLMSVDATLTKSFFNDRFSVLLRGSDLFHTQRAENLIYLNQMRVLQSQTSDTREVSVTLRYKFNTTRSKYKGTGAGNAEKNRL</sequence>
<keyword evidence="1" id="KW-0732">Signal</keyword>
<keyword evidence="4" id="KW-1185">Reference proteome</keyword>
<dbReference type="SUPFAM" id="SSF49464">
    <property type="entry name" value="Carboxypeptidase regulatory domain-like"/>
    <property type="match status" value="1"/>
</dbReference>
<dbReference type="AlphaFoldDB" id="A0A133QJC6"/>